<evidence type="ECO:0000313" key="9">
    <source>
        <dbReference type="Proteomes" id="UP000059188"/>
    </source>
</evidence>
<dbReference type="CDD" id="cd03390">
    <property type="entry name" value="PAP2_containing_1_like"/>
    <property type="match status" value="1"/>
</dbReference>
<dbReference type="GO" id="GO:0008195">
    <property type="term" value="F:phosphatidate phosphatase activity"/>
    <property type="evidence" value="ECO:0007669"/>
    <property type="project" value="TreeGrafter"/>
</dbReference>
<feature type="domain" description="Phosphatidic acid phosphatase type 2/haloperoxidase" evidence="7">
    <location>
        <begin position="124"/>
        <end position="274"/>
    </location>
</feature>
<proteinExistence type="inferred from homology"/>
<keyword evidence="5 6" id="KW-0472">Membrane</keyword>
<name>A0A0B7FQA6_THACB</name>
<evidence type="ECO:0000313" key="8">
    <source>
        <dbReference type="EMBL" id="CEL59865.1"/>
    </source>
</evidence>
<dbReference type="OrthoDB" id="10030083at2759"/>
<accession>A0A0B7FQA6</accession>
<evidence type="ECO:0000256" key="4">
    <source>
        <dbReference type="ARBA" id="ARBA00022989"/>
    </source>
</evidence>
<dbReference type="Pfam" id="PF01569">
    <property type="entry name" value="PAP2"/>
    <property type="match status" value="1"/>
</dbReference>
<dbReference type="InterPro" id="IPR036938">
    <property type="entry name" value="PAP2/HPO_sf"/>
</dbReference>
<comment type="similarity">
    <text evidence="2">Belongs to the PA-phosphatase related phosphoesterase family.</text>
</comment>
<evidence type="ECO:0000256" key="1">
    <source>
        <dbReference type="ARBA" id="ARBA00004141"/>
    </source>
</evidence>
<evidence type="ECO:0000256" key="3">
    <source>
        <dbReference type="ARBA" id="ARBA00022692"/>
    </source>
</evidence>
<evidence type="ECO:0000259" key="7">
    <source>
        <dbReference type="SMART" id="SM00014"/>
    </source>
</evidence>
<dbReference type="InterPro" id="IPR043216">
    <property type="entry name" value="PAP-like"/>
</dbReference>
<dbReference type="PANTHER" id="PTHR10165">
    <property type="entry name" value="LIPID PHOSPHATE PHOSPHATASE"/>
    <property type="match status" value="1"/>
</dbReference>
<feature type="transmembrane region" description="Helical" evidence="6">
    <location>
        <begin position="92"/>
        <end position="110"/>
    </location>
</feature>
<dbReference type="AlphaFoldDB" id="A0A0B7FQA6"/>
<reference evidence="8 9" key="1">
    <citation type="submission" date="2014-11" db="EMBL/GenBank/DDBJ databases">
        <authorList>
            <person name="Wibberg Daniel"/>
        </authorList>
    </citation>
    <scope>NUCLEOTIDE SEQUENCE [LARGE SCALE GENOMIC DNA]</scope>
    <source>
        <strain evidence="8">Rhizoctonia solani AG1-IB 7/3/14</strain>
    </source>
</reference>
<evidence type="ECO:0000256" key="6">
    <source>
        <dbReference type="SAM" id="Phobius"/>
    </source>
</evidence>
<feature type="transmembrane region" description="Helical" evidence="6">
    <location>
        <begin position="256"/>
        <end position="274"/>
    </location>
</feature>
<gene>
    <name evidence="8" type="ORF">RSOLAG1IB_03799</name>
</gene>
<feature type="transmembrane region" description="Helical" evidence="6">
    <location>
        <begin position="228"/>
        <end position="250"/>
    </location>
</feature>
<dbReference type="PANTHER" id="PTHR10165:SF84">
    <property type="entry name" value="PHOSPHATIDIC ACID PHOSPHATASE BETA"/>
    <property type="match status" value="1"/>
</dbReference>
<dbReference type="SUPFAM" id="SSF48317">
    <property type="entry name" value="Acid phosphatase/Vanadium-dependent haloperoxidase"/>
    <property type="match status" value="1"/>
</dbReference>
<dbReference type="EMBL" id="LN679103">
    <property type="protein sequence ID" value="CEL59865.1"/>
    <property type="molecule type" value="Genomic_DNA"/>
</dbReference>
<feature type="transmembrane region" description="Helical" evidence="6">
    <location>
        <begin position="39"/>
        <end position="58"/>
    </location>
</feature>
<organism evidence="8 9">
    <name type="scientific">Thanatephorus cucumeris (strain AG1-IB / isolate 7/3/14)</name>
    <name type="common">Lettuce bottom rot fungus</name>
    <name type="synonym">Rhizoctonia solani</name>
    <dbReference type="NCBI Taxonomy" id="1108050"/>
    <lineage>
        <taxon>Eukaryota</taxon>
        <taxon>Fungi</taxon>
        <taxon>Dikarya</taxon>
        <taxon>Basidiomycota</taxon>
        <taxon>Agaricomycotina</taxon>
        <taxon>Agaricomycetes</taxon>
        <taxon>Cantharellales</taxon>
        <taxon>Ceratobasidiaceae</taxon>
        <taxon>Rhizoctonia</taxon>
        <taxon>Rhizoctonia solani AG-1</taxon>
    </lineage>
</organism>
<keyword evidence="3 6" id="KW-0812">Transmembrane</keyword>
<dbReference type="STRING" id="1108050.A0A0B7FQA6"/>
<sequence length="373" mass="41526">MNSHPTHQPEMEDTSQQGRRRLAFIDHLPTFKQYVQDTWLDLLVVICVGALALGLNAADNVSTRQFPIIFREDGDVVYPTFSYPRRKSIIPIWLDALLAILIPTLFFFIAQIRVRSFYDLNTAFWGVIWAIASTTLFQVFIKTLIGGFRPHFLSVCNPDLSRIGSGTGFQGIMYDISICSPDANKSHLRDATKSFPSGHTTAATAGYVYLSLYFNAKMKIFSNERPHFYKLLVFLAPLLGACLIGGVLTVDNSHHWYDVIAGAVIGTIGAFAAFRMSYASIWDYRFNHIPLPRPKSAWSPFGAHDGYTNGSAIRVEPKTTVPDGLPYASGVSTFPSFAHPRDWCPAGAPGDAWSQNELNNADVNFQRQARYGA</sequence>
<protein>
    <submittedName>
        <fullName evidence="8">Lipid phosphate phosphatase 1</fullName>
    </submittedName>
</protein>
<dbReference type="GO" id="GO:0006644">
    <property type="term" value="P:phospholipid metabolic process"/>
    <property type="evidence" value="ECO:0007669"/>
    <property type="project" value="InterPro"/>
</dbReference>
<dbReference type="Proteomes" id="UP000059188">
    <property type="component" value="Unassembled WGS sequence"/>
</dbReference>
<dbReference type="GO" id="GO:0016020">
    <property type="term" value="C:membrane"/>
    <property type="evidence" value="ECO:0007669"/>
    <property type="project" value="UniProtKB-SubCell"/>
</dbReference>
<dbReference type="SMART" id="SM00014">
    <property type="entry name" value="acidPPc"/>
    <property type="match status" value="1"/>
</dbReference>
<dbReference type="InterPro" id="IPR000326">
    <property type="entry name" value="PAP2/HPO"/>
</dbReference>
<dbReference type="Gene3D" id="1.20.144.10">
    <property type="entry name" value="Phosphatidic acid phosphatase type 2/haloperoxidase"/>
    <property type="match status" value="1"/>
</dbReference>
<evidence type="ECO:0000256" key="5">
    <source>
        <dbReference type="ARBA" id="ARBA00023136"/>
    </source>
</evidence>
<feature type="transmembrane region" description="Helical" evidence="6">
    <location>
        <begin position="122"/>
        <end position="141"/>
    </location>
</feature>
<keyword evidence="9" id="KW-1185">Reference proteome</keyword>
<comment type="subcellular location">
    <subcellularLocation>
        <location evidence="1">Membrane</location>
        <topology evidence="1">Multi-pass membrane protein</topology>
    </subcellularLocation>
</comment>
<keyword evidence="4 6" id="KW-1133">Transmembrane helix</keyword>
<dbReference type="GO" id="GO:0046839">
    <property type="term" value="P:phospholipid dephosphorylation"/>
    <property type="evidence" value="ECO:0007669"/>
    <property type="project" value="TreeGrafter"/>
</dbReference>
<evidence type="ECO:0000256" key="2">
    <source>
        <dbReference type="ARBA" id="ARBA00008816"/>
    </source>
</evidence>